<comment type="catalytic activity">
    <reaction evidence="8 11">
        <text>2 5-aminolevulinate = porphobilinogen + 2 H2O + H(+)</text>
        <dbReference type="Rhea" id="RHEA:24064"/>
        <dbReference type="ChEBI" id="CHEBI:15377"/>
        <dbReference type="ChEBI" id="CHEBI:15378"/>
        <dbReference type="ChEBI" id="CHEBI:58126"/>
        <dbReference type="ChEBI" id="CHEBI:356416"/>
        <dbReference type="EC" id="4.2.1.24"/>
    </reaction>
</comment>
<reference evidence="13 14" key="1">
    <citation type="submission" date="2017-02" db="EMBL/GenBank/DDBJ databases">
        <authorList>
            <person name="Peterson S.W."/>
        </authorList>
    </citation>
    <scope>NUCLEOTIDE SEQUENCE [LARGE SCALE GENOMIC DNA]</scope>
    <source>
        <strain evidence="13 14">DSM 25262</strain>
    </source>
</reference>
<evidence type="ECO:0000256" key="11">
    <source>
        <dbReference type="RuleBase" id="RU000515"/>
    </source>
</evidence>
<dbReference type="EC" id="4.2.1.24" evidence="3 11"/>
<evidence type="ECO:0000256" key="3">
    <source>
        <dbReference type="ARBA" id="ARBA00012053"/>
    </source>
</evidence>
<organism evidence="13 14">
    <name type="scientific">Ohtaekwangia koreensis</name>
    <dbReference type="NCBI Taxonomy" id="688867"/>
    <lineage>
        <taxon>Bacteria</taxon>
        <taxon>Pseudomonadati</taxon>
        <taxon>Bacteroidota</taxon>
        <taxon>Cytophagia</taxon>
        <taxon>Cytophagales</taxon>
        <taxon>Fulvivirgaceae</taxon>
        <taxon>Ohtaekwangia</taxon>
    </lineage>
</organism>
<evidence type="ECO:0000256" key="9">
    <source>
        <dbReference type="PIRSR" id="PIRSR001415-1"/>
    </source>
</evidence>
<dbReference type="Proteomes" id="UP000190961">
    <property type="component" value="Unassembled WGS sequence"/>
</dbReference>
<keyword evidence="14" id="KW-1185">Reference proteome</keyword>
<dbReference type="SMART" id="SM01004">
    <property type="entry name" value="ALAD"/>
    <property type="match status" value="1"/>
</dbReference>
<gene>
    <name evidence="13" type="ORF">SAMN05660236_2982</name>
</gene>
<dbReference type="FunFam" id="3.20.20.70:FF:000019">
    <property type="entry name" value="Delta-aminolevulinic acid dehydratase"/>
    <property type="match status" value="1"/>
</dbReference>
<dbReference type="GO" id="GO:0004655">
    <property type="term" value="F:porphobilinogen synthase activity"/>
    <property type="evidence" value="ECO:0007669"/>
    <property type="project" value="UniProtKB-EC"/>
</dbReference>
<dbReference type="PROSITE" id="PS00169">
    <property type="entry name" value="D_ALA_DEHYDRATASE"/>
    <property type="match status" value="1"/>
</dbReference>
<dbReference type="SUPFAM" id="SSF51569">
    <property type="entry name" value="Aldolase"/>
    <property type="match status" value="1"/>
</dbReference>
<dbReference type="GO" id="GO:0006782">
    <property type="term" value="P:protoporphyrinogen IX biosynthetic process"/>
    <property type="evidence" value="ECO:0007669"/>
    <property type="project" value="UniProtKB-UniPathway"/>
</dbReference>
<dbReference type="GO" id="GO:0008270">
    <property type="term" value="F:zinc ion binding"/>
    <property type="evidence" value="ECO:0007669"/>
    <property type="project" value="TreeGrafter"/>
</dbReference>
<dbReference type="AlphaFoldDB" id="A0A1T5LEG0"/>
<evidence type="ECO:0000313" key="13">
    <source>
        <dbReference type="EMBL" id="SKC73768.1"/>
    </source>
</evidence>
<evidence type="ECO:0000256" key="10">
    <source>
        <dbReference type="PIRSR" id="PIRSR001415-5"/>
    </source>
</evidence>
<keyword evidence="10" id="KW-0460">Magnesium</keyword>
<keyword evidence="5" id="KW-0350">Heme biosynthesis</keyword>
<evidence type="ECO:0000256" key="7">
    <source>
        <dbReference type="ARBA" id="ARBA00023244"/>
    </source>
</evidence>
<evidence type="ECO:0000256" key="1">
    <source>
        <dbReference type="ARBA" id="ARBA00004694"/>
    </source>
</evidence>
<dbReference type="NCBIfam" id="NF006762">
    <property type="entry name" value="PRK09283.1"/>
    <property type="match status" value="1"/>
</dbReference>
<dbReference type="InterPro" id="IPR001731">
    <property type="entry name" value="ALAD"/>
</dbReference>
<evidence type="ECO:0000313" key="14">
    <source>
        <dbReference type="Proteomes" id="UP000190961"/>
    </source>
</evidence>
<dbReference type="CDD" id="cd04823">
    <property type="entry name" value="ALAD_PBGS_aspartate_rich"/>
    <property type="match status" value="1"/>
</dbReference>
<feature type="active site" description="Schiff-base intermediate with substrate" evidence="9">
    <location>
        <position position="199"/>
    </location>
</feature>
<comment type="pathway">
    <text evidence="1">Porphyrin-containing compound metabolism; protoporphyrin-IX biosynthesis; coproporphyrinogen-III from 5-aminolevulinate: step 1/4.</text>
</comment>
<dbReference type="OrthoDB" id="9805001at2"/>
<dbReference type="InterPro" id="IPR013785">
    <property type="entry name" value="Aldolase_TIM"/>
</dbReference>
<proteinExistence type="inferred from homology"/>
<accession>A0A1T5LEG0</accession>
<evidence type="ECO:0000256" key="6">
    <source>
        <dbReference type="ARBA" id="ARBA00023239"/>
    </source>
</evidence>
<evidence type="ECO:0000256" key="2">
    <source>
        <dbReference type="ARBA" id="ARBA00008055"/>
    </source>
</evidence>
<comment type="similarity">
    <text evidence="2 12">Belongs to the ALAD family.</text>
</comment>
<dbReference type="STRING" id="688867.SAMN05660236_2982"/>
<keyword evidence="6 11" id="KW-0456">Lyase</keyword>
<dbReference type="PANTHER" id="PTHR11458">
    <property type="entry name" value="DELTA-AMINOLEVULINIC ACID DEHYDRATASE"/>
    <property type="match status" value="1"/>
</dbReference>
<evidence type="ECO:0000256" key="12">
    <source>
        <dbReference type="RuleBase" id="RU004161"/>
    </source>
</evidence>
<dbReference type="Gene3D" id="3.20.20.70">
    <property type="entry name" value="Aldolase class I"/>
    <property type="match status" value="1"/>
</dbReference>
<protein>
    <recommendedName>
        <fullName evidence="4 11">Delta-aminolevulinic acid dehydratase</fullName>
        <ecNumber evidence="3 11">4.2.1.24</ecNumber>
    </recommendedName>
</protein>
<dbReference type="PANTHER" id="PTHR11458:SF0">
    <property type="entry name" value="DELTA-AMINOLEVULINIC ACID DEHYDRATASE"/>
    <property type="match status" value="1"/>
</dbReference>
<dbReference type="GO" id="GO:0005829">
    <property type="term" value="C:cytosol"/>
    <property type="evidence" value="ECO:0007669"/>
    <property type="project" value="TreeGrafter"/>
</dbReference>
<keyword evidence="7 11" id="KW-0627">Porphyrin biosynthesis</keyword>
<evidence type="ECO:0000256" key="8">
    <source>
        <dbReference type="ARBA" id="ARBA00047651"/>
    </source>
</evidence>
<dbReference type="RefSeq" id="WP_079687548.1">
    <property type="nucleotide sequence ID" value="NZ_FUZU01000002.1"/>
</dbReference>
<dbReference type="PRINTS" id="PR00144">
    <property type="entry name" value="DALDHYDRTASE"/>
</dbReference>
<dbReference type="UniPathway" id="UPA00251">
    <property type="reaction ID" value="UER00318"/>
</dbReference>
<dbReference type="InterPro" id="IPR030656">
    <property type="entry name" value="ALAD_AS"/>
</dbReference>
<dbReference type="EMBL" id="FUZU01000002">
    <property type="protein sequence ID" value="SKC73768.1"/>
    <property type="molecule type" value="Genomic_DNA"/>
</dbReference>
<comment type="subunit">
    <text evidence="11">Homooctamer.</text>
</comment>
<name>A0A1T5LEG0_9BACT</name>
<evidence type="ECO:0000256" key="5">
    <source>
        <dbReference type="ARBA" id="ARBA00023133"/>
    </source>
</evidence>
<feature type="binding site" evidence="10">
    <location>
        <position position="237"/>
    </location>
    <ligand>
        <name>Mg(2+)</name>
        <dbReference type="ChEBI" id="CHEBI:18420"/>
    </ligand>
</feature>
<feature type="active site" description="Schiff-base intermediate with substrate" evidence="9">
    <location>
        <position position="252"/>
    </location>
</feature>
<dbReference type="PIRSF" id="PIRSF001415">
    <property type="entry name" value="Porphbilin_synth"/>
    <property type="match status" value="1"/>
</dbReference>
<keyword evidence="10" id="KW-0479">Metal-binding</keyword>
<sequence>MSQFINSRRPRRNRKSEAIRAMVEENRVTVDDLIFPMFLLDGKNQKIEVGSMPGIFRFSTDLMLKEIEECLKLGIRAFDVFPAVEDQHKDKTATKSYDPNFFYLRALREIKKQFPEACIMTDIAMDPYSSDGHDGLVKDGKILNDETLEILGKMALAQADTGIDILGPSDMMDGRVGYLRDVLDKNGFMEVSIMSYTAKYASGFYNPFRDALDSAPKFGDKKTYQMNPANRTEALIEAQLDTEEGADFLMVKPALAYLDIIRLLKDNSSLPIAAYNVSGEYSMIKAAALRGWLDGERVMKETLLSMKRAGADIILTYFAKEFASLTN</sequence>
<dbReference type="Pfam" id="PF00490">
    <property type="entry name" value="ALAD"/>
    <property type="match status" value="1"/>
</dbReference>
<evidence type="ECO:0000256" key="4">
    <source>
        <dbReference type="ARBA" id="ARBA00020771"/>
    </source>
</evidence>